<evidence type="ECO:0000313" key="2">
    <source>
        <dbReference type="Proteomes" id="UP001161388"/>
    </source>
</evidence>
<reference evidence="1" key="2">
    <citation type="submission" date="2023-01" db="EMBL/GenBank/DDBJ databases">
        <title>Draft genome sequence of Sulfitobacter pacificus strain NBRC 109915.</title>
        <authorList>
            <person name="Sun Q."/>
            <person name="Mori K."/>
        </authorList>
    </citation>
    <scope>NUCLEOTIDE SEQUENCE</scope>
    <source>
        <strain evidence="1">NBRC 109915</strain>
    </source>
</reference>
<dbReference type="EMBL" id="BSNL01000001">
    <property type="protein sequence ID" value="GLQ26325.1"/>
    <property type="molecule type" value="Genomic_DNA"/>
</dbReference>
<organism evidence="1 2">
    <name type="scientific">Sulfitobacter pacificus</name>
    <dbReference type="NCBI Taxonomy" id="1499314"/>
    <lineage>
        <taxon>Bacteria</taxon>
        <taxon>Pseudomonadati</taxon>
        <taxon>Pseudomonadota</taxon>
        <taxon>Alphaproteobacteria</taxon>
        <taxon>Rhodobacterales</taxon>
        <taxon>Roseobacteraceae</taxon>
        <taxon>Sulfitobacter</taxon>
    </lineage>
</organism>
<dbReference type="InterPro" id="IPR006450">
    <property type="entry name" value="Phage_HK97_gp6-like"/>
</dbReference>
<proteinExistence type="predicted"/>
<keyword evidence="2" id="KW-1185">Reference proteome</keyword>
<dbReference type="NCBIfam" id="TIGR02215">
    <property type="entry name" value="phage_chp_gp8"/>
    <property type="match status" value="1"/>
</dbReference>
<dbReference type="RefSeq" id="WP_284371453.1">
    <property type="nucleotide sequence ID" value="NZ_BSNL01000001.1"/>
</dbReference>
<dbReference type="Gene3D" id="1.10.3230.30">
    <property type="entry name" value="Phage gp6-like head-tail connector protein"/>
    <property type="match status" value="1"/>
</dbReference>
<comment type="caution">
    <text evidence="1">The sequence shown here is derived from an EMBL/GenBank/DDBJ whole genome shotgun (WGS) entry which is preliminary data.</text>
</comment>
<dbReference type="NCBIfam" id="TIGR01560">
    <property type="entry name" value="put_DNA_pack"/>
    <property type="match status" value="1"/>
</dbReference>
<evidence type="ECO:0000313" key="1">
    <source>
        <dbReference type="EMBL" id="GLQ26325.1"/>
    </source>
</evidence>
<name>A0ABQ5VGV9_9RHOB</name>
<evidence type="ECO:0008006" key="3">
    <source>
        <dbReference type="Google" id="ProtNLM"/>
    </source>
</evidence>
<dbReference type="Proteomes" id="UP001161388">
    <property type="component" value="Unassembled WGS sequence"/>
</dbReference>
<protein>
    <recommendedName>
        <fullName evidence="3">PhiE125 gp8 family phage protein</fullName>
    </recommendedName>
</protein>
<dbReference type="CDD" id="cd08054">
    <property type="entry name" value="gp6"/>
    <property type="match status" value="1"/>
</dbReference>
<sequence>MMLIEETPIPDADLPVEAFKAHLRLGSGFAPGDVQDVVLLSFLRAAIAAVEGRTGKVLLKHGFSTSVARWRNCRAHGLPVAPVDAVTAVEQVDASGTRVAVPAENWWLERDTHAPKLRATGASLPEVPSEGSVVISFVAGFAADWGGVPSDLRQAVLMLAAHYYEYRHDTGLNDGCMPFGVSSLIERHKHIRMGAGAGR</sequence>
<dbReference type="InterPro" id="IPR011738">
    <property type="entry name" value="Phage_CHP"/>
</dbReference>
<gene>
    <name evidence="1" type="ORF">GCM10007927_11280</name>
</gene>
<accession>A0ABQ5VGV9</accession>
<reference evidence="1" key="1">
    <citation type="journal article" date="2014" name="Int. J. Syst. Evol. Microbiol.">
        <title>Complete genome of a new Firmicutes species belonging to the dominant human colonic microbiota ('Ruminococcus bicirculans') reveals two chromosomes and a selective capacity to utilize plant glucans.</title>
        <authorList>
            <consortium name="NISC Comparative Sequencing Program"/>
            <person name="Wegmann U."/>
            <person name="Louis P."/>
            <person name="Goesmann A."/>
            <person name="Henrissat B."/>
            <person name="Duncan S.H."/>
            <person name="Flint H.J."/>
        </authorList>
    </citation>
    <scope>NUCLEOTIDE SEQUENCE</scope>
    <source>
        <strain evidence="1">NBRC 109915</strain>
    </source>
</reference>